<dbReference type="Proteomes" id="UP000314294">
    <property type="component" value="Unassembled WGS sequence"/>
</dbReference>
<comment type="caution">
    <text evidence="2">The sequence shown here is derived from an EMBL/GenBank/DDBJ whole genome shotgun (WGS) entry which is preliminary data.</text>
</comment>
<feature type="compositionally biased region" description="Polar residues" evidence="1">
    <location>
        <begin position="66"/>
        <end position="75"/>
    </location>
</feature>
<feature type="compositionally biased region" description="Basic and acidic residues" evidence="1">
    <location>
        <begin position="103"/>
        <end position="117"/>
    </location>
</feature>
<proteinExistence type="predicted"/>
<organism evidence="2 3">
    <name type="scientific">Liparis tanakae</name>
    <name type="common">Tanaka's snailfish</name>
    <dbReference type="NCBI Taxonomy" id="230148"/>
    <lineage>
        <taxon>Eukaryota</taxon>
        <taxon>Metazoa</taxon>
        <taxon>Chordata</taxon>
        <taxon>Craniata</taxon>
        <taxon>Vertebrata</taxon>
        <taxon>Euteleostomi</taxon>
        <taxon>Actinopterygii</taxon>
        <taxon>Neopterygii</taxon>
        <taxon>Teleostei</taxon>
        <taxon>Neoteleostei</taxon>
        <taxon>Acanthomorphata</taxon>
        <taxon>Eupercaria</taxon>
        <taxon>Perciformes</taxon>
        <taxon>Cottioidei</taxon>
        <taxon>Cottales</taxon>
        <taxon>Liparidae</taxon>
        <taxon>Liparis</taxon>
    </lineage>
</organism>
<feature type="compositionally biased region" description="Basic and acidic residues" evidence="1">
    <location>
        <begin position="41"/>
        <end position="65"/>
    </location>
</feature>
<dbReference type="AlphaFoldDB" id="A0A4Z2IZA3"/>
<reference evidence="2 3" key="1">
    <citation type="submission" date="2019-03" db="EMBL/GenBank/DDBJ databases">
        <title>First draft genome of Liparis tanakae, snailfish: a comprehensive survey of snailfish specific genes.</title>
        <authorList>
            <person name="Kim W."/>
            <person name="Song I."/>
            <person name="Jeong J.-H."/>
            <person name="Kim D."/>
            <person name="Kim S."/>
            <person name="Ryu S."/>
            <person name="Song J.Y."/>
            <person name="Lee S.K."/>
        </authorList>
    </citation>
    <scope>NUCLEOTIDE SEQUENCE [LARGE SCALE GENOMIC DNA]</scope>
    <source>
        <tissue evidence="2">Muscle</tissue>
    </source>
</reference>
<keyword evidence="3" id="KW-1185">Reference proteome</keyword>
<evidence type="ECO:0000313" key="3">
    <source>
        <dbReference type="Proteomes" id="UP000314294"/>
    </source>
</evidence>
<name>A0A4Z2IZA3_9TELE</name>
<evidence type="ECO:0000256" key="1">
    <source>
        <dbReference type="SAM" id="MobiDB-lite"/>
    </source>
</evidence>
<accession>A0A4Z2IZA3</accession>
<feature type="region of interest" description="Disordered" evidence="1">
    <location>
        <begin position="27"/>
        <end position="123"/>
    </location>
</feature>
<evidence type="ECO:0000313" key="2">
    <source>
        <dbReference type="EMBL" id="TNN83216.1"/>
    </source>
</evidence>
<dbReference type="EMBL" id="SRLO01000034">
    <property type="protein sequence ID" value="TNN83216.1"/>
    <property type="molecule type" value="Genomic_DNA"/>
</dbReference>
<protein>
    <submittedName>
        <fullName evidence="2">Uncharacterized protein</fullName>
    </submittedName>
</protein>
<gene>
    <name evidence="2" type="ORF">EYF80_006549</name>
</gene>
<sequence length="123" mass="14185">MQRKALPVIPDSPDLCKQVFWVKHTMEPRHSLTHQQQQQQPDRDRRGVRMEGIPKRCSARMREDGSQMSQPQNKQPPRILPGQRGEADCHVFEDGEPSGTFSSKRELLETKELKEIEPSPNDS</sequence>